<keyword evidence="4" id="KW-1185">Reference proteome</keyword>
<dbReference type="RefSeq" id="WP_094369220.1">
    <property type="nucleotide sequence ID" value="NZ_NOJY02000013.1"/>
</dbReference>
<proteinExistence type="predicted"/>
<protein>
    <recommendedName>
        <fullName evidence="5">LPXTG cell wall anchor domain-containing protein</fullName>
    </recommendedName>
</protein>
<evidence type="ECO:0008006" key="5">
    <source>
        <dbReference type="Google" id="ProtNLM"/>
    </source>
</evidence>
<sequence length="220" mass="24130">MKIFLKIFIVAVSLLSIITTQGDALEKSPPNVVLEGNAKGIIYLPGDEAFLLGENIAPGDKITRTLEIKNKYDKSYQLYLRAERVTPEEKYDLMKVINLKITYKDDVLYEGPVSGEDGMVESIDLGTYKPDTEQNLVATVEFDPSISKSNPSYWNKYAQVDWIFTAQAKEDDSTVDKPSNDTGSSGGSNSPQTGDSGMLTYAILGGASVVVLCKLRKKGK</sequence>
<dbReference type="AlphaFoldDB" id="A0A371J424"/>
<accession>A0A371J424</accession>
<dbReference type="Proteomes" id="UP000215694">
    <property type="component" value="Unassembled WGS sequence"/>
</dbReference>
<evidence type="ECO:0000256" key="2">
    <source>
        <dbReference type="SAM" id="SignalP"/>
    </source>
</evidence>
<organism evidence="3 4">
    <name type="scientific">Romboutsia weinsteinii</name>
    <dbReference type="NCBI Taxonomy" id="2020949"/>
    <lineage>
        <taxon>Bacteria</taxon>
        <taxon>Bacillati</taxon>
        <taxon>Bacillota</taxon>
        <taxon>Clostridia</taxon>
        <taxon>Peptostreptococcales</taxon>
        <taxon>Peptostreptococcaceae</taxon>
        <taxon>Romboutsia</taxon>
    </lineage>
</organism>
<evidence type="ECO:0000313" key="4">
    <source>
        <dbReference type="Proteomes" id="UP000215694"/>
    </source>
</evidence>
<evidence type="ECO:0000313" key="3">
    <source>
        <dbReference type="EMBL" id="RDY27416.1"/>
    </source>
</evidence>
<dbReference type="EMBL" id="NOJY02000013">
    <property type="protein sequence ID" value="RDY27416.1"/>
    <property type="molecule type" value="Genomic_DNA"/>
</dbReference>
<keyword evidence="2" id="KW-0732">Signal</keyword>
<feature type="chain" id="PRO_5016977725" description="LPXTG cell wall anchor domain-containing protein" evidence="2">
    <location>
        <begin position="25"/>
        <end position="220"/>
    </location>
</feature>
<feature type="signal peptide" evidence="2">
    <location>
        <begin position="1"/>
        <end position="24"/>
    </location>
</feature>
<comment type="caution">
    <text evidence="3">The sequence shown here is derived from an EMBL/GenBank/DDBJ whole genome shotgun (WGS) entry which is preliminary data.</text>
</comment>
<reference evidence="3 4" key="1">
    <citation type="journal article" date="2017" name="Genome Announc.">
        <title>Draft Genome Sequence of Romboutsia weinsteinii sp. nov. Strain CCRI-19649(T) Isolated from Surface Water.</title>
        <authorList>
            <person name="Maheux A.F."/>
            <person name="Boudreau D.K."/>
            <person name="Berube E."/>
            <person name="Boissinot M."/>
            <person name="Cantin P."/>
            <person name="Raymond F."/>
            <person name="Corbeil J."/>
            <person name="Omar R.F."/>
            <person name="Bergeron M.G."/>
        </authorList>
    </citation>
    <scope>NUCLEOTIDE SEQUENCE [LARGE SCALE GENOMIC DNA]</scope>
    <source>
        <strain evidence="3 4">CCRI-19649</strain>
    </source>
</reference>
<feature type="region of interest" description="Disordered" evidence="1">
    <location>
        <begin position="171"/>
        <end position="194"/>
    </location>
</feature>
<dbReference type="OrthoDB" id="1938442at2"/>
<evidence type="ECO:0000256" key="1">
    <source>
        <dbReference type="SAM" id="MobiDB-lite"/>
    </source>
</evidence>
<name>A0A371J424_9FIRM</name>
<gene>
    <name evidence="3" type="ORF">CHL78_009380</name>
</gene>